<evidence type="ECO:0000313" key="2">
    <source>
        <dbReference type="EMBL" id="MDT3404799.1"/>
    </source>
</evidence>
<name>A0ABU3GYG5_9SPHI</name>
<accession>A0ABU3GYG5</accession>
<dbReference type="EMBL" id="JAVLVU010000001">
    <property type="protein sequence ID" value="MDT3404799.1"/>
    <property type="molecule type" value="Genomic_DNA"/>
</dbReference>
<proteinExistence type="predicted"/>
<dbReference type="Proteomes" id="UP001258315">
    <property type="component" value="Unassembled WGS sequence"/>
</dbReference>
<feature type="region of interest" description="Disordered" evidence="1">
    <location>
        <begin position="1"/>
        <end position="53"/>
    </location>
</feature>
<protein>
    <submittedName>
        <fullName evidence="2">Uncharacterized protein</fullName>
    </submittedName>
</protein>
<sequence length="73" mass="8159">MATENNTPINEEENEKAAARDPQDTQLGNIYDTENKEAGEAEAWQHAYDASTPSYELNVDAGIAEKQEDEEEE</sequence>
<evidence type="ECO:0000256" key="1">
    <source>
        <dbReference type="SAM" id="MobiDB-lite"/>
    </source>
</evidence>
<comment type="caution">
    <text evidence="2">The sequence shown here is derived from an EMBL/GenBank/DDBJ whole genome shotgun (WGS) entry which is preliminary data.</text>
</comment>
<evidence type="ECO:0000313" key="3">
    <source>
        <dbReference type="Proteomes" id="UP001258315"/>
    </source>
</evidence>
<organism evidence="2 3">
    <name type="scientific">Mucilaginibacter terrae</name>
    <dbReference type="NCBI Taxonomy" id="1955052"/>
    <lineage>
        <taxon>Bacteria</taxon>
        <taxon>Pseudomonadati</taxon>
        <taxon>Bacteroidota</taxon>
        <taxon>Sphingobacteriia</taxon>
        <taxon>Sphingobacteriales</taxon>
        <taxon>Sphingobacteriaceae</taxon>
        <taxon>Mucilaginibacter</taxon>
    </lineage>
</organism>
<dbReference type="RefSeq" id="WP_311952511.1">
    <property type="nucleotide sequence ID" value="NZ_JAVLVU010000001.1"/>
</dbReference>
<keyword evidence="3" id="KW-1185">Reference proteome</keyword>
<gene>
    <name evidence="2" type="ORF">QE417_003871</name>
</gene>
<reference evidence="3" key="1">
    <citation type="submission" date="2023-07" db="EMBL/GenBank/DDBJ databases">
        <title>Functional and genomic diversity of the sorghum phyllosphere microbiome.</title>
        <authorList>
            <person name="Shade A."/>
        </authorList>
    </citation>
    <scope>NUCLEOTIDE SEQUENCE [LARGE SCALE GENOMIC DNA]</scope>
    <source>
        <strain evidence="3">SORGH_AS_0422</strain>
    </source>
</reference>